<gene>
    <name evidence="1" type="ORF">ILEXP_LOCUS25375</name>
</gene>
<evidence type="ECO:0000313" key="2">
    <source>
        <dbReference type="Proteomes" id="UP001642360"/>
    </source>
</evidence>
<accession>A0ABC8SP94</accession>
<dbReference type="EMBL" id="CAUOFW020002914">
    <property type="protein sequence ID" value="CAK9156823.1"/>
    <property type="molecule type" value="Genomic_DNA"/>
</dbReference>
<keyword evidence="2" id="KW-1185">Reference proteome</keyword>
<dbReference type="Proteomes" id="UP001642360">
    <property type="component" value="Unassembled WGS sequence"/>
</dbReference>
<comment type="caution">
    <text evidence="1">The sequence shown here is derived from an EMBL/GenBank/DDBJ whole genome shotgun (WGS) entry which is preliminary data.</text>
</comment>
<dbReference type="AlphaFoldDB" id="A0ABC8SP94"/>
<organism evidence="1 2">
    <name type="scientific">Ilex paraguariensis</name>
    <name type="common">yerba mate</name>
    <dbReference type="NCBI Taxonomy" id="185542"/>
    <lineage>
        <taxon>Eukaryota</taxon>
        <taxon>Viridiplantae</taxon>
        <taxon>Streptophyta</taxon>
        <taxon>Embryophyta</taxon>
        <taxon>Tracheophyta</taxon>
        <taxon>Spermatophyta</taxon>
        <taxon>Magnoliopsida</taxon>
        <taxon>eudicotyledons</taxon>
        <taxon>Gunneridae</taxon>
        <taxon>Pentapetalae</taxon>
        <taxon>asterids</taxon>
        <taxon>campanulids</taxon>
        <taxon>Aquifoliales</taxon>
        <taxon>Aquifoliaceae</taxon>
        <taxon>Ilex</taxon>
    </lineage>
</organism>
<dbReference type="PANTHER" id="PTHR34570:SF12">
    <property type="entry name" value="EXPRESSED PROTEIN"/>
    <property type="match status" value="1"/>
</dbReference>
<proteinExistence type="predicted"/>
<evidence type="ECO:0000313" key="1">
    <source>
        <dbReference type="EMBL" id="CAK9156823.1"/>
    </source>
</evidence>
<sequence>MGRGSNDHVSIDSSIALLQERFRQLQRVKQMREEREYLKMLSESEGCTNPTTSHEPSKLFFQSELILPQKPPSQVSLSLSPNTQIRHANFKATETTPQLTKSWLADTNLARPSSIKLDGSDSDVDTSLHL</sequence>
<name>A0ABC8SP94_9AQUA</name>
<protein>
    <submittedName>
        <fullName evidence="1">Uncharacterized protein</fullName>
    </submittedName>
</protein>
<reference evidence="1 2" key="1">
    <citation type="submission" date="2024-02" db="EMBL/GenBank/DDBJ databases">
        <authorList>
            <person name="Vignale AGUSTIN F."/>
            <person name="Sosa J E."/>
            <person name="Modenutti C."/>
        </authorList>
    </citation>
    <scope>NUCLEOTIDE SEQUENCE [LARGE SCALE GENOMIC DNA]</scope>
</reference>
<dbReference type="PANTHER" id="PTHR34570">
    <property type="entry name" value="OS03G0593100 PROTEIN"/>
    <property type="match status" value="1"/>
</dbReference>